<dbReference type="KEGG" id="cel:CELE_Y68A4A.6"/>
<dbReference type="AGR" id="WB:WBGene00013468"/>
<feature type="transmembrane region" description="Helical" evidence="1">
    <location>
        <begin position="20"/>
        <end position="39"/>
    </location>
</feature>
<protein>
    <submittedName>
        <fullName evidence="2">Serpentine Receptor, class Z</fullName>
    </submittedName>
</protein>
<keyword evidence="2" id="KW-0675">Receptor</keyword>
<feature type="transmembrane region" description="Helical" evidence="1">
    <location>
        <begin position="59"/>
        <end position="81"/>
    </location>
</feature>
<keyword evidence="1" id="KW-1133">Transmembrane helix</keyword>
<evidence type="ECO:0000256" key="1">
    <source>
        <dbReference type="SAM" id="Phobius"/>
    </source>
</evidence>
<sequence length="324" mass="38285">MNTAIDFSYVPDLISYSSEMAMWGFFIISYLTLPIYFYVHKMNRHQEKDLPILQLFHKLVKMSYFLFFGIIFILGLILWIAKTYDFKEKFFIVIGFGLFFLSFYILRMVQELFHFLLFLLAIRNTFKYLFPFRTLYSQNSVPKSVAYFCVFVVLKDFIPCAWSYCNEVQCLLGEDMRIFTVFSNVYTVLITALNVVTSVLSPFIYIPIMMDLRKNRDSHSQQQKYLHNYIFFQSFLLLLFRLISLPFLFQLVVFDKLGTFLMAMTIVDVVTTPLIIQLSYLKCNVQKVLHLYATFDFHDFLKVLFGKVNNSVHPNPIPLAFSIT</sequence>
<dbReference type="UCSC" id="Y68A4A.6">
    <property type="organism name" value="c. elegans"/>
</dbReference>
<accession>Q9XXP7</accession>
<dbReference type="SMR" id="Q9XXP7"/>
<dbReference type="PIR" id="T27302">
    <property type="entry name" value="T27302"/>
</dbReference>
<evidence type="ECO:0000313" key="4">
    <source>
        <dbReference type="WormBase" id="Y68A4A.6"/>
    </source>
</evidence>
<feature type="transmembrane region" description="Helical" evidence="1">
    <location>
        <begin position="184"/>
        <end position="208"/>
    </location>
</feature>
<dbReference type="AlphaFoldDB" id="Q9XXP7"/>
<dbReference type="WormBase" id="Y68A4A.6">
    <property type="protein sequence ID" value="CE19257"/>
    <property type="gene ID" value="WBGene00013468"/>
    <property type="gene designation" value="srz-96"/>
</dbReference>
<reference evidence="2 3" key="1">
    <citation type="journal article" date="1998" name="Science">
        <title>Genome sequence of the nematode C. elegans: a platform for investigating biology.</title>
        <authorList>
            <consortium name="The C. elegans sequencing consortium"/>
            <person name="Sulson J.E."/>
            <person name="Waterston R."/>
        </authorList>
    </citation>
    <scope>NUCLEOTIDE SEQUENCE [LARGE SCALE GENOMIC DNA]</scope>
    <source>
        <strain evidence="2 3">Bristol N2</strain>
    </source>
</reference>
<gene>
    <name evidence="2 4" type="primary">srz-96</name>
    <name evidence="2" type="ORF">CELE_Y68A4A.6</name>
    <name evidence="4" type="ORF">Y68A4A.6</name>
</gene>
<keyword evidence="3" id="KW-1185">Reference proteome</keyword>
<dbReference type="HOGENOM" id="CLU_056063_2_1_1"/>
<dbReference type="InParanoid" id="Q9XXP7"/>
<feature type="transmembrane region" description="Helical" evidence="1">
    <location>
        <begin position="90"/>
        <end position="106"/>
    </location>
</feature>
<feature type="transmembrane region" description="Helical" evidence="1">
    <location>
        <begin position="112"/>
        <end position="132"/>
    </location>
</feature>
<dbReference type="Proteomes" id="UP000001940">
    <property type="component" value="Chromosome V"/>
</dbReference>
<feature type="transmembrane region" description="Helical" evidence="1">
    <location>
        <begin position="229"/>
        <end position="254"/>
    </location>
</feature>
<organism evidence="2 3">
    <name type="scientific">Caenorhabditis elegans</name>
    <dbReference type="NCBI Taxonomy" id="6239"/>
    <lineage>
        <taxon>Eukaryota</taxon>
        <taxon>Metazoa</taxon>
        <taxon>Ecdysozoa</taxon>
        <taxon>Nematoda</taxon>
        <taxon>Chromadorea</taxon>
        <taxon>Rhabditida</taxon>
        <taxon>Rhabditina</taxon>
        <taxon>Rhabditomorpha</taxon>
        <taxon>Rhabditoidea</taxon>
        <taxon>Rhabditidae</taxon>
        <taxon>Peloderinae</taxon>
        <taxon>Caenorhabditis</taxon>
    </lineage>
</organism>
<evidence type="ECO:0000313" key="3">
    <source>
        <dbReference type="Proteomes" id="UP000001940"/>
    </source>
</evidence>
<dbReference type="GeneID" id="190526"/>
<keyword evidence="1" id="KW-0812">Transmembrane</keyword>
<dbReference type="PANTHER" id="PTHR31720">
    <property type="entry name" value="SERPENTINE RECEPTOR, CLASS Z-RELATED"/>
    <property type="match status" value="1"/>
</dbReference>
<dbReference type="Pfam" id="PF10325">
    <property type="entry name" value="7TM_GPCR_Srz"/>
    <property type="match status" value="1"/>
</dbReference>
<dbReference type="EMBL" id="BX284605">
    <property type="protein sequence ID" value="CAA16423.1"/>
    <property type="molecule type" value="Genomic_DNA"/>
</dbReference>
<feature type="transmembrane region" description="Helical" evidence="1">
    <location>
        <begin position="260"/>
        <end position="281"/>
    </location>
</feature>
<dbReference type="CTD" id="190526"/>
<proteinExistence type="predicted"/>
<keyword evidence="1" id="KW-0472">Membrane</keyword>
<dbReference type="RefSeq" id="NP_507356.1">
    <property type="nucleotide sequence ID" value="NM_074955.2"/>
</dbReference>
<dbReference type="InterPro" id="IPR018817">
    <property type="entry name" value="7TM_GPCR_serpentine_rcpt_Srz"/>
</dbReference>
<name>Q9XXP7_CAEEL</name>
<dbReference type="PANTHER" id="PTHR31720:SF3">
    <property type="entry name" value="SERPENTINE RECEPTOR, CLASS Z-RELATED"/>
    <property type="match status" value="1"/>
</dbReference>
<dbReference type="PaxDb" id="6239-Y68A4A.6"/>
<evidence type="ECO:0000313" key="2">
    <source>
        <dbReference type="EMBL" id="CAA16423.1"/>
    </source>
</evidence>
<dbReference type="PhylomeDB" id="Q9XXP7"/>
<dbReference type="FunCoup" id="Q9XXP7">
    <property type="interactions" value="6"/>
</dbReference>